<accession>A0AAV7P2A5</accession>
<evidence type="ECO:0000256" key="2">
    <source>
        <dbReference type="ARBA" id="ARBA00022475"/>
    </source>
</evidence>
<evidence type="ECO:0000313" key="13">
    <source>
        <dbReference type="EMBL" id="KAJ1122438.1"/>
    </source>
</evidence>
<feature type="transmembrane region" description="Helical" evidence="11">
    <location>
        <begin position="279"/>
        <end position="301"/>
    </location>
</feature>
<organism evidence="13 14">
    <name type="scientific">Pleurodeles waltl</name>
    <name type="common">Iberian ribbed newt</name>
    <dbReference type="NCBI Taxonomy" id="8319"/>
    <lineage>
        <taxon>Eukaryota</taxon>
        <taxon>Metazoa</taxon>
        <taxon>Chordata</taxon>
        <taxon>Craniata</taxon>
        <taxon>Vertebrata</taxon>
        <taxon>Euteleostomi</taxon>
        <taxon>Amphibia</taxon>
        <taxon>Batrachia</taxon>
        <taxon>Caudata</taxon>
        <taxon>Salamandroidea</taxon>
        <taxon>Salamandridae</taxon>
        <taxon>Pleurodelinae</taxon>
        <taxon>Pleurodeles</taxon>
    </lineage>
</organism>
<dbReference type="SUPFAM" id="SSF81321">
    <property type="entry name" value="Family A G protein-coupled receptor-like"/>
    <property type="match status" value="1"/>
</dbReference>
<comment type="caution">
    <text evidence="13">The sequence shown here is derived from an EMBL/GenBank/DDBJ whole genome shotgun (WGS) entry which is preliminary data.</text>
</comment>
<feature type="transmembrane region" description="Helical" evidence="11">
    <location>
        <begin position="195"/>
        <end position="219"/>
    </location>
</feature>
<reference evidence="13" key="1">
    <citation type="journal article" date="2022" name="bioRxiv">
        <title>Sequencing and chromosome-scale assembly of the giantPleurodeles waltlgenome.</title>
        <authorList>
            <person name="Brown T."/>
            <person name="Elewa A."/>
            <person name="Iarovenko S."/>
            <person name="Subramanian E."/>
            <person name="Araus A.J."/>
            <person name="Petzold A."/>
            <person name="Susuki M."/>
            <person name="Suzuki K.-i.T."/>
            <person name="Hayashi T."/>
            <person name="Toyoda A."/>
            <person name="Oliveira C."/>
            <person name="Osipova E."/>
            <person name="Leigh N.D."/>
            <person name="Simon A."/>
            <person name="Yun M.H."/>
        </authorList>
    </citation>
    <scope>NUCLEOTIDE SEQUENCE</scope>
    <source>
        <strain evidence="13">20211129_DDA</strain>
        <tissue evidence="13">Liver</tissue>
    </source>
</reference>
<keyword evidence="7" id="KW-0675">Receptor</keyword>
<dbReference type="GO" id="GO:0042311">
    <property type="term" value="P:vasodilation"/>
    <property type="evidence" value="ECO:0007669"/>
    <property type="project" value="TreeGrafter"/>
</dbReference>
<keyword evidence="14" id="KW-1185">Reference proteome</keyword>
<keyword evidence="5" id="KW-0297">G-protein coupled receptor</keyword>
<feature type="transmembrane region" description="Helical" evidence="11">
    <location>
        <begin position="97"/>
        <end position="122"/>
    </location>
</feature>
<comment type="subcellular location">
    <subcellularLocation>
        <location evidence="1">Cell membrane</location>
        <topology evidence="1">Multi-pass membrane protein</topology>
    </subcellularLocation>
</comment>
<dbReference type="PRINTS" id="PR00237">
    <property type="entry name" value="GPCRRHODOPSN"/>
</dbReference>
<dbReference type="Proteomes" id="UP001066276">
    <property type="component" value="Chromosome 7"/>
</dbReference>
<dbReference type="GO" id="GO:0005886">
    <property type="term" value="C:plasma membrane"/>
    <property type="evidence" value="ECO:0007669"/>
    <property type="project" value="UniProtKB-SubCell"/>
</dbReference>
<evidence type="ECO:0000256" key="10">
    <source>
        <dbReference type="SAM" id="MobiDB-lite"/>
    </source>
</evidence>
<keyword evidence="9" id="KW-0807">Transducer</keyword>
<evidence type="ECO:0000256" key="7">
    <source>
        <dbReference type="ARBA" id="ARBA00023170"/>
    </source>
</evidence>
<dbReference type="AlphaFoldDB" id="A0AAV7P2A5"/>
<dbReference type="PANTHER" id="PTHR24246">
    <property type="entry name" value="OLFACTORY RECEPTOR AND ADENOSINE RECEPTOR"/>
    <property type="match status" value="1"/>
</dbReference>
<evidence type="ECO:0000256" key="8">
    <source>
        <dbReference type="ARBA" id="ARBA00023180"/>
    </source>
</evidence>
<dbReference type="CDD" id="cd00637">
    <property type="entry name" value="7tm_classA_rhodopsin-like"/>
    <property type="match status" value="1"/>
</dbReference>
<dbReference type="EMBL" id="JANPWB010000011">
    <property type="protein sequence ID" value="KAJ1122438.1"/>
    <property type="molecule type" value="Genomic_DNA"/>
</dbReference>
<dbReference type="InterPro" id="IPR017452">
    <property type="entry name" value="GPCR_Rhodpsn_7TM"/>
</dbReference>
<evidence type="ECO:0000256" key="4">
    <source>
        <dbReference type="ARBA" id="ARBA00022989"/>
    </source>
</evidence>
<dbReference type="Pfam" id="PF00001">
    <property type="entry name" value="7tm_1"/>
    <property type="match status" value="1"/>
</dbReference>
<dbReference type="GO" id="GO:0004930">
    <property type="term" value="F:G protein-coupled receptor activity"/>
    <property type="evidence" value="ECO:0007669"/>
    <property type="project" value="UniProtKB-KW"/>
</dbReference>
<keyword evidence="8" id="KW-0325">Glycoprotein</keyword>
<evidence type="ECO:0000256" key="9">
    <source>
        <dbReference type="ARBA" id="ARBA00023224"/>
    </source>
</evidence>
<evidence type="ECO:0000256" key="6">
    <source>
        <dbReference type="ARBA" id="ARBA00023136"/>
    </source>
</evidence>
<feature type="region of interest" description="Disordered" evidence="10">
    <location>
        <begin position="1"/>
        <end position="23"/>
    </location>
</feature>
<feature type="domain" description="G-protein coupled receptors family 1 profile" evidence="12">
    <location>
        <begin position="47"/>
        <end position="299"/>
    </location>
</feature>
<dbReference type="PANTHER" id="PTHR24246:SF18">
    <property type="entry name" value="ADENOSINE RECEPTOR A2B"/>
    <property type="match status" value="1"/>
</dbReference>
<evidence type="ECO:0000256" key="3">
    <source>
        <dbReference type="ARBA" id="ARBA00022692"/>
    </source>
</evidence>
<feature type="transmembrane region" description="Helical" evidence="11">
    <location>
        <begin position="67"/>
        <end position="91"/>
    </location>
</feature>
<gene>
    <name evidence="13" type="ORF">NDU88_000925</name>
</gene>
<evidence type="ECO:0000256" key="11">
    <source>
        <dbReference type="SAM" id="Phobius"/>
    </source>
</evidence>
<dbReference type="GO" id="GO:0007189">
    <property type="term" value="P:adenylate cyclase-activating G protein-coupled receptor signaling pathway"/>
    <property type="evidence" value="ECO:0007669"/>
    <property type="project" value="TreeGrafter"/>
</dbReference>
<dbReference type="Gene3D" id="1.20.1070.10">
    <property type="entry name" value="Rhodopsin 7-helix transmembrane proteins"/>
    <property type="match status" value="1"/>
</dbReference>
<feature type="transmembrane region" description="Helical" evidence="11">
    <location>
        <begin position="142"/>
        <end position="161"/>
    </location>
</feature>
<keyword evidence="6 11" id="KW-0472">Membrane</keyword>
<proteinExistence type="predicted"/>
<name>A0AAV7P2A5_PLEWA</name>
<keyword evidence="4 11" id="KW-1133">Transmembrane helix</keyword>
<evidence type="ECO:0000256" key="5">
    <source>
        <dbReference type="ARBA" id="ARBA00023040"/>
    </source>
</evidence>
<evidence type="ECO:0000256" key="1">
    <source>
        <dbReference type="ARBA" id="ARBA00004651"/>
    </source>
</evidence>
<keyword evidence="3 11" id="KW-0812">Transmembrane</keyword>
<evidence type="ECO:0000313" key="14">
    <source>
        <dbReference type="Proteomes" id="UP001066276"/>
    </source>
</evidence>
<dbReference type="InterPro" id="IPR000276">
    <property type="entry name" value="GPCR_Rhodpsn"/>
</dbReference>
<sequence length="406" mass="44845">MQQPHQATSRGHHTAGPDSDGENVGQPVFRTIILVAGLTLAVAMALCNSLTLAVVCKRSRRRRSGTAVAMMSMGVADGMLCLWSVPMLVFLERDVVLPYSLCLALTCSTLGWAIVSSFHHILIAVQRWRIVAFPTRHKDSQLCLSLQIAVCWVAGGLVSWLPALVWGSQHICHLPSPASSCIVLCAYQNVLSMDYLVYIVFDGCVLVPFLTIAALYALVFGKLRKQQRHHPRHTSYYRRQQNINRSLAGLVVIYALSRLPFNVVAMLRLYCPGCWFPPWLVPTSLMLATFSAASNPFMYYFRSSAGYGNLCQVLFPNRVGVINTVDKPDMAQQRLAAGLASTDSACTHLLEMCQERNVECAIGNGYRIHIELMSTLDPLLQHHNQCFTKVKVPAGGRAELEPATIA</sequence>
<evidence type="ECO:0000259" key="12">
    <source>
        <dbReference type="PROSITE" id="PS50262"/>
    </source>
</evidence>
<feature type="transmembrane region" description="Helical" evidence="11">
    <location>
        <begin position="247"/>
        <end position="267"/>
    </location>
</feature>
<dbReference type="PROSITE" id="PS50262">
    <property type="entry name" value="G_PROTEIN_RECEP_F1_2"/>
    <property type="match status" value="1"/>
</dbReference>
<feature type="transmembrane region" description="Helical" evidence="11">
    <location>
        <begin position="32"/>
        <end position="55"/>
    </location>
</feature>
<keyword evidence="2" id="KW-1003">Cell membrane</keyword>
<protein>
    <recommendedName>
        <fullName evidence="12">G-protein coupled receptors family 1 profile domain-containing protein</fullName>
    </recommendedName>
</protein>